<evidence type="ECO:0000256" key="3">
    <source>
        <dbReference type="ARBA" id="ARBA00022927"/>
    </source>
</evidence>
<dbReference type="Proteomes" id="UP000189513">
    <property type="component" value="Unassembled WGS sequence"/>
</dbReference>
<keyword evidence="4" id="KW-0472">Membrane</keyword>
<dbReference type="OrthoDB" id="18431at2759"/>
<dbReference type="InterPro" id="IPR032629">
    <property type="entry name" value="DCB_dom"/>
</dbReference>
<reference evidence="8" key="1">
    <citation type="journal article" date="2014" name="Genome Announc.">
        <title>Genome sequence of the yeast Cyberlindnera fabianii (Hansenula fabianii).</title>
        <authorList>
            <person name="Freel K.C."/>
            <person name="Sarilar V."/>
            <person name="Neuveglise C."/>
            <person name="Devillers H."/>
            <person name="Friedrich A."/>
            <person name="Schacherer J."/>
        </authorList>
    </citation>
    <scope>NUCLEOTIDE SEQUENCE</scope>
    <source>
        <strain evidence="8">YJS4271</strain>
    </source>
</reference>
<feature type="region of interest" description="Disordered" evidence="6">
    <location>
        <begin position="351"/>
        <end position="388"/>
    </location>
</feature>
<feature type="compositionally biased region" description="Low complexity" evidence="6">
    <location>
        <begin position="44"/>
        <end position="53"/>
    </location>
</feature>
<feature type="domain" description="SEC7" evidence="7">
    <location>
        <begin position="715"/>
        <end position="903"/>
    </location>
</feature>
<dbReference type="Pfam" id="PF20252">
    <property type="entry name" value="BIG2_C"/>
    <property type="match status" value="1"/>
</dbReference>
<dbReference type="InterPro" id="IPR016024">
    <property type="entry name" value="ARM-type_fold"/>
</dbReference>
<dbReference type="OMA" id="EVMCAYI"/>
<dbReference type="GO" id="GO:0032012">
    <property type="term" value="P:regulation of ARF protein signal transduction"/>
    <property type="evidence" value="ECO:0007669"/>
    <property type="project" value="InterPro"/>
</dbReference>
<organism evidence="8">
    <name type="scientific">Cyberlindnera fabianii</name>
    <name type="common">Yeast</name>
    <name type="synonym">Hansenula fabianii</name>
    <dbReference type="NCBI Taxonomy" id="36022"/>
    <lineage>
        <taxon>Eukaryota</taxon>
        <taxon>Fungi</taxon>
        <taxon>Dikarya</taxon>
        <taxon>Ascomycota</taxon>
        <taxon>Saccharomycotina</taxon>
        <taxon>Saccharomycetes</taxon>
        <taxon>Phaffomycetales</taxon>
        <taxon>Phaffomycetaceae</taxon>
        <taxon>Cyberlindnera</taxon>
    </lineage>
</organism>
<evidence type="ECO:0000256" key="4">
    <source>
        <dbReference type="ARBA" id="ARBA00023136"/>
    </source>
</evidence>
<feature type="compositionally biased region" description="Basic and acidic residues" evidence="6">
    <location>
        <begin position="61"/>
        <end position="73"/>
    </location>
</feature>
<proteinExistence type="predicted"/>
<dbReference type="InterPro" id="IPR035999">
    <property type="entry name" value="Sec7_dom_sf"/>
</dbReference>
<dbReference type="PROSITE" id="PS50190">
    <property type="entry name" value="SEC7"/>
    <property type="match status" value="1"/>
</dbReference>
<keyword evidence="10" id="KW-1185">Reference proteome</keyword>
<dbReference type="Pfam" id="PF09324">
    <property type="entry name" value="Sec7-like_HDS"/>
    <property type="match status" value="1"/>
</dbReference>
<dbReference type="InterPro" id="IPR015403">
    <property type="entry name" value="Mon2/Sec7/BIG1-like_HDS"/>
</dbReference>
<dbReference type="PANTHER" id="PTHR10663:SF375">
    <property type="entry name" value="LD29171P"/>
    <property type="match status" value="1"/>
</dbReference>
<dbReference type="Pfam" id="PF16213">
    <property type="entry name" value="DCB"/>
    <property type="match status" value="1"/>
</dbReference>
<feature type="compositionally biased region" description="Polar residues" evidence="6">
    <location>
        <begin position="357"/>
        <end position="371"/>
    </location>
</feature>
<dbReference type="GO" id="GO:0030663">
    <property type="term" value="C:COPI-coated vesicle membrane"/>
    <property type="evidence" value="ECO:0007669"/>
    <property type="project" value="UniProtKB-SubCell"/>
</dbReference>
<evidence type="ECO:0000256" key="6">
    <source>
        <dbReference type="SAM" id="MobiDB-lite"/>
    </source>
</evidence>
<dbReference type="VEuPathDB" id="FungiDB:BON22_4035"/>
<keyword evidence="3" id="KW-0653">Protein transport</keyword>
<dbReference type="GO" id="GO:0015031">
    <property type="term" value="P:protein transport"/>
    <property type="evidence" value="ECO:0007669"/>
    <property type="project" value="UniProtKB-KW"/>
</dbReference>
<dbReference type="CDD" id="cd00171">
    <property type="entry name" value="Sec7"/>
    <property type="match status" value="1"/>
</dbReference>
<name>A0A061ASG0_CYBFA</name>
<dbReference type="PANTHER" id="PTHR10663">
    <property type="entry name" value="GUANYL-NUCLEOTIDE EXCHANGE FACTOR"/>
    <property type="match status" value="1"/>
</dbReference>
<dbReference type="InterPro" id="IPR023394">
    <property type="entry name" value="Sec7_C_sf"/>
</dbReference>
<dbReference type="SUPFAM" id="SSF48425">
    <property type="entry name" value="Sec7 domain"/>
    <property type="match status" value="1"/>
</dbReference>
<dbReference type="SUPFAM" id="SSF48371">
    <property type="entry name" value="ARM repeat"/>
    <property type="match status" value="2"/>
</dbReference>
<dbReference type="InterPro" id="IPR032691">
    <property type="entry name" value="Mon2/Sec7/BIG1-like_HUS"/>
</dbReference>
<evidence type="ECO:0000256" key="2">
    <source>
        <dbReference type="ARBA" id="ARBA00022490"/>
    </source>
</evidence>
<feature type="region of interest" description="Disordered" evidence="6">
    <location>
        <begin position="1"/>
        <end position="127"/>
    </location>
</feature>
<evidence type="ECO:0000313" key="9">
    <source>
        <dbReference type="EMBL" id="ONH66205.1"/>
    </source>
</evidence>
<protein>
    <submittedName>
        <fullName evidence="8">CYFA0S02e00232g1_1</fullName>
    </submittedName>
    <submittedName>
        <fullName evidence="9">Protein transport protein SEC7</fullName>
    </submittedName>
</protein>
<dbReference type="Pfam" id="PF01369">
    <property type="entry name" value="Sec7"/>
    <property type="match status" value="1"/>
</dbReference>
<gene>
    <name evidence="9" type="ORF">BON22_4035</name>
    <name evidence="8" type="ORF">CYFA0S_02e00232g</name>
</gene>
<dbReference type="Gene3D" id="1.10.1000.11">
    <property type="entry name" value="Arf Nucleotide-binding Site Opener,domain 2"/>
    <property type="match status" value="1"/>
</dbReference>
<dbReference type="FunFam" id="1.10.1000.11:FF:000003">
    <property type="entry name" value="Brefeldin A-inhibited guanine nucleotide-exchange protein 1"/>
    <property type="match status" value="1"/>
</dbReference>
<dbReference type="EMBL" id="MPUK01000008">
    <property type="protein sequence ID" value="ONH66205.1"/>
    <property type="molecule type" value="Genomic_DNA"/>
</dbReference>
<evidence type="ECO:0000256" key="1">
    <source>
        <dbReference type="ARBA" id="ARBA00022448"/>
    </source>
</evidence>
<feature type="compositionally biased region" description="Polar residues" evidence="6">
    <location>
        <begin position="8"/>
        <end position="26"/>
    </location>
</feature>
<dbReference type="Pfam" id="PF12783">
    <property type="entry name" value="Sec7-like_HUS"/>
    <property type="match status" value="1"/>
</dbReference>
<evidence type="ECO:0000313" key="8">
    <source>
        <dbReference type="EMBL" id="CDR38317.1"/>
    </source>
</evidence>
<evidence type="ECO:0000313" key="10">
    <source>
        <dbReference type="Proteomes" id="UP000189513"/>
    </source>
</evidence>
<dbReference type="InterPro" id="IPR046455">
    <property type="entry name" value="Sec7/BIG1-like_C"/>
</dbReference>
<dbReference type="Gene3D" id="1.10.220.20">
    <property type="match status" value="1"/>
</dbReference>
<comment type="subcellular location">
    <subcellularLocation>
        <location evidence="5">Cytoplasmic vesicle</location>
        <location evidence="5">COPI-coated vesicle membrane</location>
    </subcellularLocation>
</comment>
<reference evidence="9" key="3">
    <citation type="submission" date="2017-01" db="EMBL/GenBank/DDBJ databases">
        <authorList>
            <person name="Mah S.A."/>
            <person name="Swanson W.J."/>
            <person name="Moy G.W."/>
            <person name="Vacquier V.D."/>
        </authorList>
    </citation>
    <scope>NUCLEOTIDE SEQUENCE [LARGE SCALE GENOMIC DNA]</scope>
    <source>
        <strain evidence="9">65</strain>
    </source>
</reference>
<feature type="compositionally biased region" description="Acidic residues" evidence="6">
    <location>
        <begin position="102"/>
        <end position="112"/>
    </location>
</feature>
<dbReference type="GO" id="GO:0005085">
    <property type="term" value="F:guanyl-nucleotide exchange factor activity"/>
    <property type="evidence" value="ECO:0007669"/>
    <property type="project" value="InterPro"/>
</dbReference>
<dbReference type="EMBL" id="LK052887">
    <property type="protein sequence ID" value="CDR38317.1"/>
    <property type="molecule type" value="Genomic_DNA"/>
</dbReference>
<accession>A0A061ASG0</accession>
<dbReference type="STRING" id="36022.A0A061ASG0"/>
<reference evidence="10" key="2">
    <citation type="journal article" date="2017" name="Genome Announc.">
        <title>Genome sequences of Cyberlindnera fabianii 65, Pichia kudriavzevii 129, and Saccharomyces cerevisiae 131 isolated from fermented masau fruits in Zimbabwe.</title>
        <authorList>
            <person name="van Rijswijck I.M.H."/>
            <person name="Derks M.F.L."/>
            <person name="Abee T."/>
            <person name="de Ridder D."/>
            <person name="Smid E.J."/>
        </authorList>
    </citation>
    <scope>NUCLEOTIDE SEQUENCE [LARGE SCALE GENOMIC DNA]</scope>
    <source>
        <strain evidence="10">65</strain>
    </source>
</reference>
<evidence type="ECO:0000259" key="7">
    <source>
        <dbReference type="PROSITE" id="PS50190"/>
    </source>
</evidence>
<keyword evidence="2" id="KW-0963">Cytoplasm</keyword>
<evidence type="ECO:0000256" key="5">
    <source>
        <dbReference type="ARBA" id="ARBA00060451"/>
    </source>
</evidence>
<dbReference type="SMART" id="SM00222">
    <property type="entry name" value="Sec7"/>
    <property type="match status" value="1"/>
</dbReference>
<keyword evidence="1" id="KW-0813">Transport</keyword>
<dbReference type="InterPro" id="IPR000904">
    <property type="entry name" value="Sec7_dom"/>
</dbReference>
<sequence>MSDESLRDQSAVQQDTTPTTADSSTEGPAETQDLAIEAPSDSPAEQTEVVTTEITEDAEEQTTKLEETDKAEPAVEPPQESAKEEKQEEKEEEQTPVQPPEDQQEDFTEAGDDQSAPLPKIVTDLHNDTRGSRALSIASTTSVGSRNSVTIETVKSTIIRISEQKEVKKNPLLAASTKKSIDRLSTGFDTAQVFDTLRLSIESQISEVVILALDCITKIFTYNLFEPIQVAPSKTNTALTDDPDAPAGSNLVTPPPRVNLIDAAIDTIANAFQGEGTDQKIEVQVVRALMTGVLNETLPAHGSTLLKAVRQIYNIFILSVNSANQSIAQASLTQVVNVVFDKVEKIPNLKEAASKSDAASVNDPTDSSTKESLPGTPAVEGEEPLKLENLKSLNDEEERLVDQSNDDGDENDLIVKDAFLLFRAMCKLSVKTLDNDSIDMRSHAVRSKLISLHIIHSIIKEHIDVFLSNDIAIHSPTSKEATVFVDAVRQYLCLSISRNAASAISPVFETTLEVFWLIISNLRYQFKREIPVFLWEIYFPIAELKTSTAHQKRYFLVVVQRICNDPRTLIEFYLNYDCDSSQPNITEKVTNYLTKLALTRVEITPKQKAEYREASRKPISTYNLSQLPMLSINKLNSQAALADAALPYPVEYALKVTSLKCIVGILRSLNSWAQKGMTPNTRASSIMERKRSSTNTSAPISPAVLAMDEVDDPQEFESLKQRKTLLQEGIRKFNFKAKKGITYLIQNHFIESNKPTDIAKFLLDQPGLDKAVIGEYLGEGDDDNIAIMHAFVDLMDFTGLSFTEAMRRFLQSFRLPGEAQKIDRYMLKFAERYLDGNPGVFANADTAYVLSYSVIMLNTDQHSKNVKNKMTLDDFLKNNRGIDDGKDIPAEYLTSIFNEIQNNEIKLQSEQHAALLAGDLAPPTQQGFGLFSGRDINREAYNKASKEISSKTEKLFKSLGRNRGSATVFYSASHIEHVKSIFDNLWMSFLACLTTLFRDENEAEIDEACLEGMRLAISISAIFDLDYNKATFIGALVTFCNLMNVSELKDKNIDAVLLLFKCGEIHGNQLKSSWQDVLTIVSQVERLQLISKGIQADVVPDVANAKMHRTSMDSTRSHQTTTGFFGFGKKTTLTEQAQIAHHNQHLDPHIGQRLTSSEVSVAIDKIFTQSSQLNGTAIVEFIKALTEVAFEEIESSSDSTTPRTFSLQKVIDVCHYNMGRIRVEYTNIWNVISEFFQKITNKDYNLSVLFFALDSLRQLSMRFMDIEELAGFKFQLDFLKPFEYILKHAKDVQVTEMVLNCLNNLIMLKGPKIKSGWKTIFSALEYTATDNNEQVAWKTYEIVDSTYKEHHESILMQDEAFTEMISVLRELAKNSKFQKISLQSLHKTKQIFVKIAEVTLSAKEDDPLLKHHKDVFKDLWYPGLSCFNEVIMTGDDLEVRSRALNYMFDVLVQFGGRFDHAFWDQVCVNLLFPIFSVLSKHWEVNQFTSHDDLSVWLSTTLIQALRNMIALFTHYFDALSRMMDGYLDLLISCICQENDTIARIGRSCFQQLITQNMQKFEQAHWDKITGAFEKLFDLTTAKELFEADPLKKVNGEVNGSRENGENGNGHVSPLVRTKSTEELRAKAKSKNAIVVKCVLQLLMIETLSELFEDEEFYQLIPYENLTRLSGLLEKSFRFARKFNDDYNLRVRLWESGVIDKLPSLLKQESSSSAVFINATFKLYRDNDKITQKQKDTISASLIPMCVSIVERYVSLDDNTQLKNISTWRPVVVEILQGYCELEEKDFNKNCPHVYDLVLDILDKSVPSELRTAIKAFFARVGDVYIKEEKN</sequence>
<dbReference type="FunFam" id="1.10.220.20:FF:000002">
    <property type="entry name" value="Brefeldin A-inhibited guanine nucleotide-exchange protein 1"/>
    <property type="match status" value="1"/>
</dbReference>